<dbReference type="EMBL" id="BSDP01000001">
    <property type="protein sequence ID" value="GLI26103.1"/>
    <property type="molecule type" value="Genomic_DNA"/>
</dbReference>
<gene>
    <name evidence="2" type="ORF">ARHIZOSPH14_03450</name>
</gene>
<evidence type="ECO:0000313" key="2">
    <source>
        <dbReference type="EMBL" id="GLI26103.1"/>
    </source>
</evidence>
<dbReference type="AlphaFoldDB" id="A0A9W6FQI3"/>
<protein>
    <submittedName>
        <fullName evidence="2">Uncharacterized protein</fullName>
    </submittedName>
</protein>
<comment type="caution">
    <text evidence="2">The sequence shown here is derived from an EMBL/GenBank/DDBJ whole genome shotgun (WGS) entry which is preliminary data.</text>
</comment>
<sequence>MNETAGPSWADDAAGVELSPDERAAEERLELVDRIAGLEAQVAELQRTPLLSPTETMALERNVAAMQESTTWRVGRAVMFPVRALRYAKRRFLS</sequence>
<proteinExistence type="predicted"/>
<evidence type="ECO:0000313" key="3">
    <source>
        <dbReference type="Proteomes" id="UP001144396"/>
    </source>
</evidence>
<dbReference type="Proteomes" id="UP001144396">
    <property type="component" value="Unassembled WGS sequence"/>
</dbReference>
<feature type="region of interest" description="Disordered" evidence="1">
    <location>
        <begin position="1"/>
        <end position="20"/>
    </location>
</feature>
<reference evidence="2" key="1">
    <citation type="submission" date="2022-12" db="EMBL/GenBank/DDBJ databases">
        <title>Reference genome sequencing for broad-spectrum identification of bacterial and archaeal isolates by mass spectrometry.</title>
        <authorList>
            <person name="Sekiguchi Y."/>
            <person name="Tourlousse D.M."/>
        </authorList>
    </citation>
    <scope>NUCLEOTIDE SEQUENCE</scope>
    <source>
        <strain evidence="2">14</strain>
    </source>
</reference>
<keyword evidence="3" id="KW-1185">Reference proteome</keyword>
<accession>A0A9W6FQI3</accession>
<evidence type="ECO:0000256" key="1">
    <source>
        <dbReference type="SAM" id="MobiDB-lite"/>
    </source>
</evidence>
<name>A0A9W6FQI3_9MICO</name>
<organism evidence="2 3">
    <name type="scientific">Agromyces rhizosphaerae</name>
    <dbReference type="NCBI Taxonomy" id="88374"/>
    <lineage>
        <taxon>Bacteria</taxon>
        <taxon>Bacillati</taxon>
        <taxon>Actinomycetota</taxon>
        <taxon>Actinomycetes</taxon>
        <taxon>Micrococcales</taxon>
        <taxon>Microbacteriaceae</taxon>
        <taxon>Agromyces</taxon>
    </lineage>
</organism>
<dbReference type="RefSeq" id="WP_281882102.1">
    <property type="nucleotide sequence ID" value="NZ_BSDP01000001.1"/>
</dbReference>